<dbReference type="PANTHER" id="PTHR34407:SF1">
    <property type="entry name" value="SGNH HYDROLASE-TYPE ESTERASE DOMAIN-CONTAINING PROTEIN"/>
    <property type="match status" value="1"/>
</dbReference>
<protein>
    <submittedName>
        <fullName evidence="1">Uncharacterized protein</fullName>
    </submittedName>
</protein>
<organism evidence="1 2">
    <name type="scientific">Chlamydomonas eustigma</name>
    <dbReference type="NCBI Taxonomy" id="1157962"/>
    <lineage>
        <taxon>Eukaryota</taxon>
        <taxon>Viridiplantae</taxon>
        <taxon>Chlorophyta</taxon>
        <taxon>core chlorophytes</taxon>
        <taxon>Chlorophyceae</taxon>
        <taxon>CS clade</taxon>
        <taxon>Chlamydomonadales</taxon>
        <taxon>Chlamydomonadaceae</taxon>
        <taxon>Chlamydomonas</taxon>
    </lineage>
</organism>
<keyword evidence="2" id="KW-1185">Reference proteome</keyword>
<name>A0A250X9C5_9CHLO</name>
<dbReference type="PANTHER" id="PTHR34407">
    <property type="entry name" value="EXPRESSED PROTEIN"/>
    <property type="match status" value="1"/>
</dbReference>
<comment type="caution">
    <text evidence="1">The sequence shown here is derived from an EMBL/GenBank/DDBJ whole genome shotgun (WGS) entry which is preliminary data.</text>
</comment>
<reference evidence="1 2" key="1">
    <citation type="submission" date="2017-08" db="EMBL/GenBank/DDBJ databases">
        <title>Acidophilic green algal genome provides insights into adaptation to an acidic environment.</title>
        <authorList>
            <person name="Hirooka S."/>
            <person name="Hirose Y."/>
            <person name="Kanesaki Y."/>
            <person name="Higuchi S."/>
            <person name="Fujiwara T."/>
            <person name="Onuma R."/>
            <person name="Era A."/>
            <person name="Ohbayashi R."/>
            <person name="Uzuka A."/>
            <person name="Nozaki H."/>
            <person name="Yoshikawa H."/>
            <person name="Miyagishima S.Y."/>
        </authorList>
    </citation>
    <scope>NUCLEOTIDE SEQUENCE [LARGE SCALE GENOMIC DNA]</scope>
    <source>
        <strain evidence="1 2">NIES-2499</strain>
    </source>
</reference>
<evidence type="ECO:0000313" key="2">
    <source>
        <dbReference type="Proteomes" id="UP000232323"/>
    </source>
</evidence>
<evidence type="ECO:0000313" key="1">
    <source>
        <dbReference type="EMBL" id="GAX79370.1"/>
    </source>
</evidence>
<gene>
    <name evidence="1" type="ORF">CEUSTIGMA_g6812.t1</name>
</gene>
<dbReference type="OrthoDB" id="544608at2759"/>
<sequence>MRTINATWPHKDHVLINAGMPGQSFHGYSQGICLDPILPSKPDLIILEHIPYLEAGAWGSIAREPCGKFLEVLLHRIRISTQSAMLPPAIILNMHQIVDFRSQDFKDALDCVQQREQCITKCSTLFMNLPGEKSDQSPQEMSTNEAAAHYGMISLSYSRLLQSIINKLPKQGNNITQCQVLPAVYEDTLNPSRGGELLLADLLVSQIVEAQLYLKLHQEEEDSTSPVDSTAVMPAPLRGARNKVPLIRCYGVELIVEATSATTDSSHEIGVEAGAGGMLMKVLRSDGWALEQEEGGKYRPGWVSTLPGSALWLSVDLQDMCPPGMQRSAQNTIRESMFLELTYLSSFEHMGMANVTCMSGCSCIPAVLDGHAPDHRIPVPRLIATRITSSVADDHCVVQVLVLGSSSSGEHKVKVTQLSVKTWVDMESLIPKASPEP</sequence>
<dbReference type="Proteomes" id="UP000232323">
    <property type="component" value="Unassembled WGS sequence"/>
</dbReference>
<accession>A0A250X9C5</accession>
<proteinExistence type="predicted"/>
<dbReference type="AlphaFoldDB" id="A0A250X9C5"/>
<dbReference type="EMBL" id="BEGY01000042">
    <property type="protein sequence ID" value="GAX79370.1"/>
    <property type="molecule type" value="Genomic_DNA"/>
</dbReference>